<proteinExistence type="predicted"/>
<keyword evidence="3" id="KW-1185">Reference proteome</keyword>
<dbReference type="RefSeq" id="WP_157326167.1">
    <property type="nucleotide sequence ID" value="NZ_WSEM01000039.1"/>
</dbReference>
<dbReference type="GO" id="GO:0016787">
    <property type="term" value="F:hydrolase activity"/>
    <property type="evidence" value="ECO:0007669"/>
    <property type="project" value="UniProtKB-KW"/>
</dbReference>
<gene>
    <name evidence="2" type="ORF">GON05_35245</name>
</gene>
<keyword evidence="2" id="KW-0378">Hydrolase</keyword>
<dbReference type="PANTHER" id="PTHR43433">
    <property type="entry name" value="HYDROLASE, ALPHA/BETA FOLD FAMILY PROTEIN"/>
    <property type="match status" value="1"/>
</dbReference>
<protein>
    <submittedName>
        <fullName evidence="2">Alpha/beta fold hydrolase</fullName>
    </submittedName>
</protein>
<accession>A0ABW9UM93</accession>
<dbReference type="SUPFAM" id="SSF53474">
    <property type="entry name" value="alpha/beta-Hydrolases"/>
    <property type="match status" value="1"/>
</dbReference>
<dbReference type="Pfam" id="PF00561">
    <property type="entry name" value="Abhydrolase_1"/>
    <property type="match status" value="1"/>
</dbReference>
<dbReference type="InterPro" id="IPR029058">
    <property type="entry name" value="AB_hydrolase_fold"/>
</dbReference>
<dbReference type="EMBL" id="WSEM01000039">
    <property type="protein sequence ID" value="MVQ39853.1"/>
    <property type="molecule type" value="Genomic_DNA"/>
</dbReference>
<dbReference type="Proteomes" id="UP000467637">
    <property type="component" value="Unassembled WGS sequence"/>
</dbReference>
<sequence length="282" mass="31080">MSNYTAPNLTVTSSNQTTFTYRRFGKAGTTPVVFLQHFRGNIDNWDPALVDDIAAEREVILFDNVGVGGTTGSTPRTITEMAHGVLEFIDALGLTSVDLFGFSLGGFVAQEVVLLRPHMVRRLILAGTGPQGGRDMHGWNDEVNSHAYKDVQGAEDIFYLFFAPTSTSQAKGLEFVGRIFTRTEDRDEMPLLQVRDAQAEAIIDWGIPDLSKLARLAGISQPTLVANGNNDIMVPTVNSYLLAGHILNAELIIYPDANHGFLFQYPHEFAMEVNAFLNKKMI</sequence>
<evidence type="ECO:0000313" key="2">
    <source>
        <dbReference type="EMBL" id="MVQ39853.1"/>
    </source>
</evidence>
<comment type="caution">
    <text evidence="2">The sequence shown here is derived from an EMBL/GenBank/DDBJ whole genome shotgun (WGS) entry which is preliminary data.</text>
</comment>
<name>A0ABW9UM93_9BACL</name>
<feature type="domain" description="AB hydrolase-1" evidence="1">
    <location>
        <begin position="31"/>
        <end position="263"/>
    </location>
</feature>
<reference evidence="2 3" key="1">
    <citation type="submission" date="2019-12" db="EMBL/GenBank/DDBJ databases">
        <authorList>
            <person name="Huq M.A."/>
        </authorList>
    </citation>
    <scope>NUCLEOTIDE SEQUENCE [LARGE SCALE GENOMIC DNA]</scope>
    <source>
        <strain evidence="2 3">MAH-34</strain>
    </source>
</reference>
<evidence type="ECO:0000313" key="3">
    <source>
        <dbReference type="Proteomes" id="UP000467637"/>
    </source>
</evidence>
<dbReference type="InterPro" id="IPR000073">
    <property type="entry name" value="AB_hydrolase_1"/>
</dbReference>
<dbReference type="InterPro" id="IPR050471">
    <property type="entry name" value="AB_hydrolase"/>
</dbReference>
<dbReference type="PRINTS" id="PR00111">
    <property type="entry name" value="ABHYDROLASE"/>
</dbReference>
<dbReference type="Gene3D" id="3.40.50.1820">
    <property type="entry name" value="alpha/beta hydrolase"/>
    <property type="match status" value="1"/>
</dbReference>
<dbReference type="PANTHER" id="PTHR43433:SF5">
    <property type="entry name" value="AB HYDROLASE-1 DOMAIN-CONTAINING PROTEIN"/>
    <property type="match status" value="1"/>
</dbReference>
<evidence type="ECO:0000259" key="1">
    <source>
        <dbReference type="Pfam" id="PF00561"/>
    </source>
</evidence>
<organism evidence="2 3">
    <name type="scientific">Paenibacillus anseongense</name>
    <dbReference type="NCBI Taxonomy" id="2682845"/>
    <lineage>
        <taxon>Bacteria</taxon>
        <taxon>Bacillati</taxon>
        <taxon>Bacillota</taxon>
        <taxon>Bacilli</taxon>
        <taxon>Bacillales</taxon>
        <taxon>Paenibacillaceae</taxon>
        <taxon>Paenibacillus</taxon>
    </lineage>
</organism>